<protein>
    <recommendedName>
        <fullName evidence="4">Sporulation lipoprotein YhcN/YlaJ (Spore_YhcN_YlaJ)</fullName>
    </recommendedName>
</protein>
<evidence type="ECO:0000313" key="2">
    <source>
        <dbReference type="EMBL" id="MBD3922376.1"/>
    </source>
</evidence>
<dbReference type="PROSITE" id="PS51257">
    <property type="entry name" value="PROKAR_LIPOPROTEIN"/>
    <property type="match status" value="1"/>
</dbReference>
<feature type="compositionally biased region" description="Polar residues" evidence="1">
    <location>
        <begin position="245"/>
        <end position="274"/>
    </location>
</feature>
<evidence type="ECO:0000313" key="3">
    <source>
        <dbReference type="Proteomes" id="UP000609346"/>
    </source>
</evidence>
<comment type="caution">
    <text evidence="2">The sequence shown here is derived from an EMBL/GenBank/DDBJ whole genome shotgun (WGS) entry which is preliminary data.</text>
</comment>
<dbReference type="Proteomes" id="UP000609346">
    <property type="component" value="Unassembled WGS sequence"/>
</dbReference>
<evidence type="ECO:0000256" key="1">
    <source>
        <dbReference type="SAM" id="MobiDB-lite"/>
    </source>
</evidence>
<gene>
    <name evidence="2" type="ORF">H8B09_26725</name>
</gene>
<evidence type="ECO:0008006" key="4">
    <source>
        <dbReference type="Google" id="ProtNLM"/>
    </source>
</evidence>
<dbReference type="EMBL" id="JACXZA010000009">
    <property type="protein sequence ID" value="MBD3922376.1"/>
    <property type="molecule type" value="Genomic_DNA"/>
</dbReference>
<feature type="region of interest" description="Disordered" evidence="1">
    <location>
        <begin position="237"/>
        <end position="274"/>
    </location>
</feature>
<proteinExistence type="predicted"/>
<name>A0ABR8N2J5_9BACL</name>
<sequence length="274" mass="30026">MRKWFSASAPSRIFALLLGIAVLSSGCSSYKYEPHGYKNNSYGTRNGTERPLVDDRARSYGTLSTSSGKDNHDNKYFEYSAKISKEVGKINGVSTALVMLTNQNAYVALVFNDTAIRTKSGGRSKREQNLGGAKAGVYNHTTGSPYWDGRELATPYGHAMTVNDHTELPDALKYAVATKVRKFAPKVKDVHVSANRQFVNRFVAYAQKAWLNESLTPYVEDFNALVSNQFAGGNKMPASIEKINPDTTGADRNTGQKNGIKTEKYSGNTTGAPR</sequence>
<reference evidence="2 3" key="1">
    <citation type="submission" date="2020-09" db="EMBL/GenBank/DDBJ databases">
        <title>Paenibacillus sp. strain PR3 16S rRNA gene Genome sequencing and assembly.</title>
        <authorList>
            <person name="Kim J."/>
        </authorList>
    </citation>
    <scope>NUCLEOTIDE SEQUENCE [LARGE SCALE GENOMIC DNA]</scope>
    <source>
        <strain evidence="2 3">PR3</strain>
    </source>
</reference>
<organism evidence="2 3">
    <name type="scientific">Paenibacillus terricola</name>
    <dbReference type="NCBI Taxonomy" id="2763503"/>
    <lineage>
        <taxon>Bacteria</taxon>
        <taxon>Bacillati</taxon>
        <taxon>Bacillota</taxon>
        <taxon>Bacilli</taxon>
        <taxon>Bacillales</taxon>
        <taxon>Paenibacillaceae</taxon>
        <taxon>Paenibacillus</taxon>
    </lineage>
</organism>
<dbReference type="RefSeq" id="WP_191206684.1">
    <property type="nucleotide sequence ID" value="NZ_JACXZA010000009.1"/>
</dbReference>
<keyword evidence="3" id="KW-1185">Reference proteome</keyword>
<accession>A0ABR8N2J5</accession>